<evidence type="ECO:0000313" key="2">
    <source>
        <dbReference type="EMBL" id="SFV31961.1"/>
    </source>
</evidence>
<feature type="region of interest" description="Disordered" evidence="1">
    <location>
        <begin position="27"/>
        <end position="56"/>
    </location>
</feature>
<feature type="compositionally biased region" description="Polar residues" evidence="1">
    <location>
        <begin position="40"/>
        <end position="56"/>
    </location>
</feature>
<protein>
    <submittedName>
        <fullName evidence="2">Gliding motility associated protien GldN</fullName>
    </submittedName>
</protein>
<proteinExistence type="predicted"/>
<dbReference type="EMBL" id="FPCJ01000001">
    <property type="protein sequence ID" value="SFV31961.1"/>
    <property type="molecule type" value="Genomic_DNA"/>
</dbReference>
<gene>
    <name evidence="2" type="ORF">SAMN05660895_1218</name>
</gene>
<name>A0A1I7NBE6_9BACT</name>
<dbReference type="OrthoDB" id="1141916at2"/>
<dbReference type="InterPro" id="IPR019847">
    <property type="entry name" value="Gliding_motility_assoc_GldN"/>
</dbReference>
<dbReference type="RefSeq" id="WP_092458954.1">
    <property type="nucleotide sequence ID" value="NZ_FPCJ01000001.1"/>
</dbReference>
<keyword evidence="3" id="KW-1185">Reference proteome</keyword>
<dbReference type="NCBIfam" id="TIGR03523">
    <property type="entry name" value="GldN"/>
    <property type="match status" value="1"/>
</dbReference>
<accession>A0A1I7NBE6</accession>
<sequence length="344" mass="39968">MKNHVVRIFAIWVLLICWVTTELSAQATRTTTRRRRATTGAVQTQPANNNIVNPATGNVINPPAVDTTHPQATPQRPDNIFGDLENPKTPLRNDNVVVRNLIKDRTPLAYQYIREDDAVWGHRLWEEIDVHEKINLPFAYAGEGGSYDLISILLKAILDSEVVAFNPIDDRFTTPMSIDEIKKELVGAPDTIRVVDPITGKETVQIVQHEFDPHIVTRYRIKEDWVFDKQTSQLYVRILGIAPLKAIYNPDGSLRAMTPLFWLYYPDLRPILARYDVYNPNNYMMRMSWEDVFEMRYFHAFVVKEDNVFDRSIKDYEKNGIRALLEGEKIKNEIFDWEQNLWAY</sequence>
<dbReference type="STRING" id="1393122.SAMN05660895_1218"/>
<dbReference type="Proteomes" id="UP000199537">
    <property type="component" value="Unassembled WGS sequence"/>
</dbReference>
<evidence type="ECO:0000313" key="3">
    <source>
        <dbReference type="Proteomes" id="UP000199537"/>
    </source>
</evidence>
<dbReference type="AlphaFoldDB" id="A0A1I7NBE6"/>
<reference evidence="3" key="1">
    <citation type="submission" date="2016-10" db="EMBL/GenBank/DDBJ databases">
        <authorList>
            <person name="Varghese N."/>
            <person name="Submissions S."/>
        </authorList>
    </citation>
    <scope>NUCLEOTIDE SEQUENCE [LARGE SCALE GENOMIC DNA]</scope>
    <source>
        <strain evidence="3">DSM 14807</strain>
    </source>
</reference>
<organism evidence="2 3">
    <name type="scientific">Thermoflavifilum thermophilum</name>
    <dbReference type="NCBI Taxonomy" id="1393122"/>
    <lineage>
        <taxon>Bacteria</taxon>
        <taxon>Pseudomonadati</taxon>
        <taxon>Bacteroidota</taxon>
        <taxon>Chitinophagia</taxon>
        <taxon>Chitinophagales</taxon>
        <taxon>Chitinophagaceae</taxon>
        <taxon>Thermoflavifilum</taxon>
    </lineage>
</organism>
<evidence type="ECO:0000256" key="1">
    <source>
        <dbReference type="SAM" id="MobiDB-lite"/>
    </source>
</evidence>
<dbReference type="Pfam" id="PF19841">
    <property type="entry name" value="GldN"/>
    <property type="match status" value="1"/>
</dbReference>